<protein>
    <submittedName>
        <fullName evidence="2">Uncharacterized protein</fullName>
    </submittedName>
</protein>
<sequence length="67" mass="8415">MSAPKEVKSQRNRRSDMIRHQRQLEMRIRKSDGDLEERETVRKKHEKARRLKQHARRNQKRKKRIQR</sequence>
<evidence type="ECO:0000313" key="3">
    <source>
        <dbReference type="Proteomes" id="UP000264353"/>
    </source>
</evidence>
<name>A0A397YZR6_BRACM</name>
<dbReference type="AlphaFoldDB" id="A0A397YZR6"/>
<dbReference type="EMBL" id="CM010633">
    <property type="protein sequence ID" value="RID58949.1"/>
    <property type="molecule type" value="Genomic_DNA"/>
</dbReference>
<dbReference type="Proteomes" id="UP000264353">
    <property type="component" value="Chromosome A6"/>
</dbReference>
<organism evidence="2 3">
    <name type="scientific">Brassica campestris</name>
    <name type="common">Field mustard</name>
    <dbReference type="NCBI Taxonomy" id="3711"/>
    <lineage>
        <taxon>Eukaryota</taxon>
        <taxon>Viridiplantae</taxon>
        <taxon>Streptophyta</taxon>
        <taxon>Embryophyta</taxon>
        <taxon>Tracheophyta</taxon>
        <taxon>Spermatophyta</taxon>
        <taxon>Magnoliopsida</taxon>
        <taxon>eudicotyledons</taxon>
        <taxon>Gunneridae</taxon>
        <taxon>Pentapetalae</taxon>
        <taxon>rosids</taxon>
        <taxon>malvids</taxon>
        <taxon>Brassicales</taxon>
        <taxon>Brassicaceae</taxon>
        <taxon>Brassiceae</taxon>
        <taxon>Brassica</taxon>
    </lineage>
</organism>
<gene>
    <name evidence="2" type="ORF">BRARA_F02204</name>
</gene>
<feature type="compositionally biased region" description="Basic residues" evidence="1">
    <location>
        <begin position="41"/>
        <end position="67"/>
    </location>
</feature>
<evidence type="ECO:0000256" key="1">
    <source>
        <dbReference type="SAM" id="MobiDB-lite"/>
    </source>
</evidence>
<accession>A0A397YZR6</accession>
<evidence type="ECO:0000313" key="2">
    <source>
        <dbReference type="EMBL" id="RID58949.1"/>
    </source>
</evidence>
<reference evidence="2 3" key="1">
    <citation type="submission" date="2018-06" db="EMBL/GenBank/DDBJ databases">
        <title>WGS assembly of Brassica rapa FPsc.</title>
        <authorList>
            <person name="Bowman J."/>
            <person name="Kohchi T."/>
            <person name="Yamato K."/>
            <person name="Jenkins J."/>
            <person name="Shu S."/>
            <person name="Ishizaki K."/>
            <person name="Yamaoka S."/>
            <person name="Nishihama R."/>
            <person name="Nakamura Y."/>
            <person name="Berger F."/>
            <person name="Adam C."/>
            <person name="Aki S."/>
            <person name="Althoff F."/>
            <person name="Araki T."/>
            <person name="Arteaga-Vazquez M."/>
            <person name="Balasubrmanian S."/>
            <person name="Bauer D."/>
            <person name="Boehm C."/>
            <person name="Briginshaw L."/>
            <person name="Caballero-Perez J."/>
            <person name="Catarino B."/>
            <person name="Chen F."/>
            <person name="Chiyoda S."/>
            <person name="Chovatia M."/>
            <person name="Davies K."/>
            <person name="Delmans M."/>
            <person name="Demura T."/>
            <person name="Dierschke T."/>
            <person name="Dolan L."/>
            <person name="Dorantes-Acosta A."/>
            <person name="Eklund D."/>
            <person name="Florent S."/>
            <person name="Flores-Sandoval E."/>
            <person name="Fujiyama A."/>
            <person name="Fukuzawa H."/>
            <person name="Galik B."/>
            <person name="Grimanelli D."/>
            <person name="Grimwood J."/>
            <person name="Grossniklaus U."/>
            <person name="Hamada T."/>
            <person name="Haseloff J."/>
            <person name="Hetherington A."/>
            <person name="Higo A."/>
            <person name="Hirakawa Y."/>
            <person name="Hundley H."/>
            <person name="Ikeda Y."/>
            <person name="Inoue K."/>
            <person name="Inoue S."/>
            <person name="Ishida S."/>
            <person name="Jia Q."/>
            <person name="Kakita M."/>
            <person name="Kanazawa T."/>
            <person name="Kawai Y."/>
            <person name="Kawashima T."/>
            <person name="Kennedy M."/>
            <person name="Kinose K."/>
            <person name="Kinoshita T."/>
            <person name="Kohara Y."/>
            <person name="Koide E."/>
            <person name="Komatsu K."/>
            <person name="Kopischke S."/>
            <person name="Kubo M."/>
            <person name="Kyozuka J."/>
            <person name="Lagercrantz U."/>
            <person name="Lin S."/>
            <person name="Lindquist E."/>
            <person name="Lipzen A."/>
            <person name="Lu C."/>
            <person name="Luna E."/>
            <person name="Martienssen R."/>
            <person name="Minamino N."/>
            <person name="Mizutani M."/>
            <person name="Mizutani M."/>
            <person name="Mochizuki N."/>
            <person name="Monte I."/>
            <person name="Mosher R."/>
            <person name="Nagasaki H."/>
            <person name="Nakagami H."/>
            <person name="Naramoto S."/>
            <person name="Nishitani K."/>
            <person name="Ohtani M."/>
            <person name="Okamoto T."/>
            <person name="Okumura M."/>
            <person name="Phillips J."/>
            <person name="Pollak B."/>
            <person name="Reinders A."/>
            <person name="Roevekamp M."/>
            <person name="Sano R."/>
            <person name="Sawa S."/>
            <person name="Schmid M."/>
            <person name="Shirakawa M."/>
            <person name="Solano R."/>
            <person name="Spunde A."/>
            <person name="Suetsugu N."/>
            <person name="Sugano S."/>
            <person name="Sugiyama A."/>
            <person name="Sun R."/>
            <person name="Suzuki Y."/>
            <person name="Takenaka M."/>
            <person name="Takezawa D."/>
            <person name="Tomogane H."/>
            <person name="Tsuzuki M."/>
            <person name="Ueda T."/>
            <person name="Umeda M."/>
            <person name="Ward J."/>
            <person name="Watanabe Y."/>
            <person name="Yazaki K."/>
            <person name="Yokoyama R."/>
            <person name="Yoshitake Y."/>
            <person name="Yotsui I."/>
            <person name="Zachgo S."/>
            <person name="Schmutz J."/>
        </authorList>
    </citation>
    <scope>NUCLEOTIDE SEQUENCE [LARGE SCALE GENOMIC DNA]</scope>
    <source>
        <strain evidence="3">cv. B-3</strain>
    </source>
</reference>
<feature type="compositionally biased region" description="Basic and acidic residues" evidence="1">
    <location>
        <begin position="1"/>
        <end position="33"/>
    </location>
</feature>
<feature type="region of interest" description="Disordered" evidence="1">
    <location>
        <begin position="1"/>
        <end position="67"/>
    </location>
</feature>
<proteinExistence type="predicted"/>